<dbReference type="Pfam" id="PF22738">
    <property type="entry name" value="NNH7"/>
    <property type="match status" value="1"/>
</dbReference>
<sequence length="1094" mass="122873">MTRLTYRDAVKILGAGNSPVVQALDRIFGGLLLGALPLMPDLRSFFGIKGELSRLINELVTSGIDKRRKLTQFNRIQRLHAARGVLMVTAYFDALEREELPFRLDALRISRKDAMGLSGSRPDVDSLAAITKAVLQTELPVLGLHTDTVRAQAELTRFYRGLGTRVDEFFQRLSVWDTLNDTRRSHVSGALQLAVSEAMRLFDASIQQLAEQCPEFAIWLNISGHSATHDRLEGVHRAVQDLLSRAEPVQHIAPALQAVVRFNRETPGRKLVAIDELPDGLDSPMIDRAYVNPHFRMSEVDASVPVNSEDFWSSLRVREDFEKFLLGYLSTPWAWCKPLVVLGHPGAGKSLLTEVYSASLPSPDFVSVRVPLRDVPAEAEVHEQIEQAIRLATHESVSWAEFARSAGESLLVVFLDGFDELLQATGVSKSDYLVRVCRFQRIEATQGRHVAIVVTSRVTVADRMRLPGNVAAVRLEPFSVDQIGQWLDVWNATNGDYLAGKGRSRLGESFIKTYQELASQPLLLLMLAIYDAESGALHNVSGRLSRTELYERLLDRFAYRQVRKRSRDGLADSPAVDREIMILSIVALGMFNRGAQWVTDAQLAEDLTALRITPSSQEHITAGHRRLAGEAKNALGRFFFVHRARTSVDDVELGTYEFLHATFGEYLVVRLIWRCLDEMIHKADRESTSLFPGKPCVDDAELRAFTSWSLLSVRTTTIEFLAELVARWPASRRARLRGMLLAVFRAVHQPEVNTAYRGYSPAGMTPTARLATYSANLLVLIMAVGSELTSKELYVDSVRHLDEWVSTMLLLQSQLKPGEWDSLTKLYQTVRRGSFDERVAYLRHRGRGSDLVRPFRLSWPYSPRDRKLDRNQFPATVFRTAEIVCDLNLDIVVNAIGGPESLLAEVISEYVPYNGELRSVAGDLVAASLFNADNTATRDRMVVYERIVRFARTSLSYNMGWSQRLAAQVCHLLVVDDAVPARFVLDQLNIIREFSSPVLWAHNLKLLLVLLPRLSNHETFLEMLDDVLRGKDISFEQAVELWCTLVEKGISAARLPVEIRAHHAALSQPGGEERLAHRPDLLRRLVVLGRAERG</sequence>
<accession>A0ABW5GC15</accession>
<dbReference type="SUPFAM" id="SSF52540">
    <property type="entry name" value="P-loop containing nucleoside triphosphate hydrolases"/>
    <property type="match status" value="1"/>
</dbReference>
<keyword evidence="3" id="KW-1185">Reference proteome</keyword>
<dbReference type="InterPro" id="IPR054567">
    <property type="entry name" value="NNH7"/>
</dbReference>
<dbReference type="InterPro" id="IPR027417">
    <property type="entry name" value="P-loop_NTPase"/>
</dbReference>
<reference evidence="3" key="1">
    <citation type="journal article" date="2019" name="Int. J. Syst. Evol. Microbiol.">
        <title>The Global Catalogue of Microorganisms (GCM) 10K type strain sequencing project: providing services to taxonomists for standard genome sequencing and annotation.</title>
        <authorList>
            <consortium name="The Broad Institute Genomics Platform"/>
            <consortium name="The Broad Institute Genome Sequencing Center for Infectious Disease"/>
            <person name="Wu L."/>
            <person name="Ma J."/>
        </authorList>
    </citation>
    <scope>NUCLEOTIDE SEQUENCE [LARGE SCALE GENOMIC DNA]</scope>
    <source>
        <strain evidence="3">CGMCC 4.7643</strain>
    </source>
</reference>
<name>A0ABW5GC15_9PSEU</name>
<evidence type="ECO:0000313" key="3">
    <source>
        <dbReference type="Proteomes" id="UP001597419"/>
    </source>
</evidence>
<organism evidence="2 3">
    <name type="scientific">Amycolatopsis samaneae</name>
    <dbReference type="NCBI Taxonomy" id="664691"/>
    <lineage>
        <taxon>Bacteria</taxon>
        <taxon>Bacillati</taxon>
        <taxon>Actinomycetota</taxon>
        <taxon>Actinomycetes</taxon>
        <taxon>Pseudonocardiales</taxon>
        <taxon>Pseudonocardiaceae</taxon>
        <taxon>Amycolatopsis</taxon>
    </lineage>
</organism>
<dbReference type="RefSeq" id="WP_345387694.1">
    <property type="nucleotide sequence ID" value="NZ_BAABHG010000002.1"/>
</dbReference>
<dbReference type="Proteomes" id="UP001597419">
    <property type="component" value="Unassembled WGS sequence"/>
</dbReference>
<gene>
    <name evidence="2" type="ORF">ACFSYJ_08375</name>
</gene>
<feature type="domain" description="NACHT N-terminal Helical" evidence="1">
    <location>
        <begin position="2"/>
        <end position="221"/>
    </location>
</feature>
<evidence type="ECO:0000259" key="1">
    <source>
        <dbReference type="Pfam" id="PF22738"/>
    </source>
</evidence>
<proteinExistence type="predicted"/>
<evidence type="ECO:0000313" key="2">
    <source>
        <dbReference type="EMBL" id="MFD2458612.1"/>
    </source>
</evidence>
<protein>
    <submittedName>
        <fullName evidence="2">NACHT domain-containing protein</fullName>
    </submittedName>
</protein>
<comment type="caution">
    <text evidence="2">The sequence shown here is derived from an EMBL/GenBank/DDBJ whole genome shotgun (WGS) entry which is preliminary data.</text>
</comment>
<dbReference type="EMBL" id="JBHUKU010000004">
    <property type="protein sequence ID" value="MFD2458612.1"/>
    <property type="molecule type" value="Genomic_DNA"/>
</dbReference>